<dbReference type="Proteomes" id="UP001056610">
    <property type="component" value="Chromosome"/>
</dbReference>
<name>A0ABY4QLV9_9MYCO</name>
<keyword evidence="5 7" id="KW-1133">Transmembrane helix</keyword>
<accession>A0ABY4QLV9</accession>
<evidence type="ECO:0000313" key="8">
    <source>
        <dbReference type="EMBL" id="UQX11591.1"/>
    </source>
</evidence>
<protein>
    <recommendedName>
        <fullName evidence="10">Major facilitator superfamily (MFS) profile domain-containing protein</fullName>
    </recommendedName>
</protein>
<evidence type="ECO:0000256" key="2">
    <source>
        <dbReference type="ARBA" id="ARBA00022448"/>
    </source>
</evidence>
<evidence type="ECO:0000313" key="9">
    <source>
        <dbReference type="Proteomes" id="UP001056610"/>
    </source>
</evidence>
<dbReference type="RefSeq" id="WP_219069241.1">
    <property type="nucleotide sequence ID" value="NZ_CAJUXY010000052.1"/>
</dbReference>
<evidence type="ECO:0000256" key="6">
    <source>
        <dbReference type="ARBA" id="ARBA00023136"/>
    </source>
</evidence>
<comment type="subcellular location">
    <subcellularLocation>
        <location evidence="1">Cell membrane</location>
        <topology evidence="1">Multi-pass membrane protein</topology>
    </subcellularLocation>
</comment>
<keyword evidence="6 7" id="KW-0472">Membrane</keyword>
<keyword evidence="3" id="KW-1003">Cell membrane</keyword>
<evidence type="ECO:0000256" key="3">
    <source>
        <dbReference type="ARBA" id="ARBA00022475"/>
    </source>
</evidence>
<dbReference type="PANTHER" id="PTHR42718">
    <property type="entry name" value="MAJOR FACILITATOR SUPERFAMILY MULTIDRUG TRANSPORTER MFSC"/>
    <property type="match status" value="1"/>
</dbReference>
<evidence type="ECO:0000256" key="7">
    <source>
        <dbReference type="SAM" id="Phobius"/>
    </source>
</evidence>
<gene>
    <name evidence="8" type="ORF">M5I08_03695</name>
</gene>
<evidence type="ECO:0000256" key="1">
    <source>
        <dbReference type="ARBA" id="ARBA00004651"/>
    </source>
</evidence>
<keyword evidence="4 7" id="KW-0812">Transmembrane</keyword>
<feature type="transmembrane region" description="Helical" evidence="7">
    <location>
        <begin position="96"/>
        <end position="115"/>
    </location>
</feature>
<dbReference type="EMBL" id="CP097320">
    <property type="protein sequence ID" value="UQX11591.1"/>
    <property type="molecule type" value="Genomic_DNA"/>
</dbReference>
<proteinExistence type="predicted"/>
<feature type="transmembrane region" description="Helical" evidence="7">
    <location>
        <begin position="64"/>
        <end position="84"/>
    </location>
</feature>
<keyword evidence="2" id="KW-0813">Transport</keyword>
<reference evidence="8" key="1">
    <citation type="submission" date="2022-05" db="EMBL/GenBank/DDBJ databases">
        <title>A methanotrophic Mycobacterium dominates a cave microbial ecosystem.</title>
        <authorList>
            <person name="Van Spanning R.J.M."/>
            <person name="Guan Q."/>
            <person name="Melkonian C."/>
            <person name="Gallant J."/>
            <person name="Polerecky L."/>
            <person name="Flot J.-F."/>
            <person name="Brandt B.W."/>
            <person name="Braster M."/>
            <person name="Iturbe Espinoza P."/>
            <person name="Aerts J."/>
            <person name="Meima-Franke M."/>
            <person name="Piersma S.R."/>
            <person name="Bunduc C."/>
            <person name="Ummels R."/>
            <person name="Pain A."/>
            <person name="Fleming E.J."/>
            <person name="van der Wel N."/>
            <person name="Gherman V.D."/>
            <person name="Sarbu S.M."/>
            <person name="Bodelier P.L.E."/>
            <person name="Bitter W."/>
        </authorList>
    </citation>
    <scope>NUCLEOTIDE SEQUENCE</scope>
    <source>
        <strain evidence="8">Sulfur Cave</strain>
    </source>
</reference>
<keyword evidence="9" id="KW-1185">Reference proteome</keyword>
<evidence type="ECO:0000256" key="4">
    <source>
        <dbReference type="ARBA" id="ARBA00022692"/>
    </source>
</evidence>
<evidence type="ECO:0008006" key="10">
    <source>
        <dbReference type="Google" id="ProtNLM"/>
    </source>
</evidence>
<evidence type="ECO:0000256" key="5">
    <source>
        <dbReference type="ARBA" id="ARBA00022989"/>
    </source>
</evidence>
<organism evidence="8 9">
    <name type="scientific">Candidatus Mycobacterium methanotrophicum</name>
    <dbReference type="NCBI Taxonomy" id="2943498"/>
    <lineage>
        <taxon>Bacteria</taxon>
        <taxon>Bacillati</taxon>
        <taxon>Actinomycetota</taxon>
        <taxon>Actinomycetes</taxon>
        <taxon>Mycobacteriales</taxon>
        <taxon>Mycobacteriaceae</taxon>
        <taxon>Mycobacterium</taxon>
    </lineage>
</organism>
<sequence length="151" mass="16158">MYTSPLQLIVARGVAGAGAAFIMPATLSLLTATHRDEEQTKAVGMIFVLACTVSSSRDEKATPLDWAGAGLIAGAVAVFVSGLLEAPTRGWSHPLVYGSMSVGIVLTVAFGFVELRRRHPLVDVRLFRRPDFTTGSATIMVSARRQARQRS</sequence>
<dbReference type="PANTHER" id="PTHR42718:SF46">
    <property type="entry name" value="BLR6921 PROTEIN"/>
    <property type="match status" value="1"/>
</dbReference>
<feature type="transmembrane region" description="Helical" evidence="7">
    <location>
        <begin position="6"/>
        <end position="30"/>
    </location>
</feature>